<organism evidence="4 5">
    <name type="scientific">Eiseniibacteriota bacterium</name>
    <dbReference type="NCBI Taxonomy" id="2212470"/>
    <lineage>
        <taxon>Bacteria</taxon>
        <taxon>Candidatus Eiseniibacteriota</taxon>
    </lineage>
</organism>
<dbReference type="Proteomes" id="UP000696931">
    <property type="component" value="Unassembled WGS sequence"/>
</dbReference>
<evidence type="ECO:0000256" key="1">
    <source>
        <dbReference type="SAM" id="SignalP"/>
    </source>
</evidence>
<evidence type="ECO:0000259" key="2">
    <source>
        <dbReference type="Pfam" id="PF06452"/>
    </source>
</evidence>
<keyword evidence="1" id="KW-0732">Signal</keyword>
<dbReference type="GO" id="GO:0016052">
    <property type="term" value="P:carbohydrate catabolic process"/>
    <property type="evidence" value="ECO:0007669"/>
    <property type="project" value="InterPro"/>
</dbReference>
<dbReference type="GO" id="GO:0004553">
    <property type="term" value="F:hydrolase activity, hydrolyzing O-glycosyl compounds"/>
    <property type="evidence" value="ECO:0007669"/>
    <property type="project" value="InterPro"/>
</dbReference>
<dbReference type="EMBL" id="JACRIW010000081">
    <property type="protein sequence ID" value="MBI5170088.1"/>
    <property type="molecule type" value="Genomic_DNA"/>
</dbReference>
<dbReference type="Gene3D" id="2.60.40.1190">
    <property type="match status" value="1"/>
</dbReference>
<reference evidence="4" key="1">
    <citation type="submission" date="2020-07" db="EMBL/GenBank/DDBJ databases">
        <title>Huge and variable diversity of episymbiotic CPR bacteria and DPANN archaea in groundwater ecosystems.</title>
        <authorList>
            <person name="He C.Y."/>
            <person name="Keren R."/>
            <person name="Whittaker M."/>
            <person name="Farag I.F."/>
            <person name="Doudna J."/>
            <person name="Cate J.H.D."/>
            <person name="Banfield J.F."/>
        </authorList>
    </citation>
    <scope>NUCLEOTIDE SEQUENCE</scope>
    <source>
        <strain evidence="4">NC_groundwater_1813_Pr3_B-0.1um_71_17</strain>
    </source>
</reference>
<dbReference type="InterPro" id="IPR010502">
    <property type="entry name" value="Carb-bd_dom_fam9"/>
</dbReference>
<evidence type="ECO:0000259" key="3">
    <source>
        <dbReference type="Pfam" id="PF19313"/>
    </source>
</evidence>
<dbReference type="CDD" id="cd09618">
    <property type="entry name" value="CBM9_like_2"/>
    <property type="match status" value="1"/>
</dbReference>
<feature type="domain" description="DUF5916" evidence="3">
    <location>
        <begin position="246"/>
        <end position="854"/>
    </location>
</feature>
<dbReference type="AlphaFoldDB" id="A0A933SE67"/>
<feature type="chain" id="PRO_5037817972" evidence="1">
    <location>
        <begin position="20"/>
        <end position="858"/>
    </location>
</feature>
<dbReference type="Pfam" id="PF06452">
    <property type="entry name" value="CBM9_1"/>
    <property type="match status" value="1"/>
</dbReference>
<accession>A0A933SE67</accession>
<dbReference type="InterPro" id="IPR045670">
    <property type="entry name" value="DUF5916"/>
</dbReference>
<comment type="caution">
    <text evidence="4">The sequence shown here is derived from an EMBL/GenBank/DDBJ whole genome shotgun (WGS) entry which is preliminary data.</text>
</comment>
<gene>
    <name evidence="4" type="ORF">HZA61_11410</name>
</gene>
<name>A0A933SE67_UNCEI</name>
<dbReference type="SUPFAM" id="SSF49344">
    <property type="entry name" value="CBD9-like"/>
    <property type="match status" value="1"/>
</dbReference>
<feature type="signal peptide" evidence="1">
    <location>
        <begin position="1"/>
        <end position="19"/>
    </location>
</feature>
<evidence type="ECO:0000313" key="4">
    <source>
        <dbReference type="EMBL" id="MBI5170088.1"/>
    </source>
</evidence>
<dbReference type="GO" id="GO:0030246">
    <property type="term" value="F:carbohydrate binding"/>
    <property type="evidence" value="ECO:0007669"/>
    <property type="project" value="InterPro"/>
</dbReference>
<feature type="domain" description="Carbohydrate-binding" evidence="2">
    <location>
        <begin position="50"/>
        <end position="207"/>
    </location>
</feature>
<protein>
    <submittedName>
        <fullName evidence="4">Carbohydrate binding family 9 domain-containing protein</fullName>
    </submittedName>
</protein>
<sequence length="858" mass="94910">MRLLLSLLLTAALAGAAAAQPSKPSTGVADTTGFTSGPVRAVRTSQPILVDGLLDEPVWKSAEAATDFKQKEPDQGAPTRQQTEVRLAYDDDALYVGARMYDTQPDSIVARLVRRDGNVSSDAFFIFLDPFHDKRTGYYFGLAAAGTQLDGVFMNDGWDDDSWDGVWNGRVTRDAQGWVAEMRIPFSQMRFANADPVVWGVNFKRFTTRSQEEDMLAFPRRGQSGFISRFPELHGLDGVKPRRAYEITPYVTSKGDFFRGESDFTNAGGADLRTTLGPRLSLNATINPDFGQVEIDPAVVNLSDVETYFGEKRPFFTEGFSVFRCGNNGANDYWGFNWPEPTFLYTRRIGRAPQAGFLADPGTAPLGTSILGAAKVTGQLVPGWDFGMVHAVTARETGTITDSLGRESDVAVEPLTYYGVLRGMHAFHKGRQGLGVMNTTTIRSFSDARDLERFVNKAGVVTAVDGWTFLDGKKNWVISGWAAATQVSGSKDRITALQRSSAHYYQRPDAGHVEVDPNATSLTGQGARLWLNRQNGPWMLNSALGWLSPGFDTNDMGFTSRGDVVNGHFGTGYQWNKPKGWKQYSHVIGALAATFDTEGNPTTKMLYAGYKLEQRNHNSWETTVFLFPATVNTRATRGGPIMRNLSGFSTNLHFDSNSKAKRFWYVDVNPSRSEDGGWEFSVSPGLVWKPVSNLSLEFNPSWYRGVTDAQYLTQYADAGATETYGSRYVFAQLEQSTLSASLRMDYSITPALSFQLYAQPFLTSGDYSGLKYLARPATYEFVSLGTDGTSDFNYRSVRGNAVLRWEYLPGSTFFLVWTQQREDFVDDGRFRLNASLASLGHADASNTILVKVAHHFTL</sequence>
<proteinExistence type="predicted"/>
<dbReference type="Pfam" id="PF19313">
    <property type="entry name" value="DUF5916"/>
    <property type="match status" value="1"/>
</dbReference>
<evidence type="ECO:0000313" key="5">
    <source>
        <dbReference type="Proteomes" id="UP000696931"/>
    </source>
</evidence>